<evidence type="ECO:0000256" key="5">
    <source>
        <dbReference type="ARBA" id="ARBA00022827"/>
    </source>
</evidence>
<feature type="binding site" evidence="12">
    <location>
        <position position="235"/>
    </location>
    <ligand>
        <name>FAD</name>
        <dbReference type="ChEBI" id="CHEBI:57692"/>
    </ligand>
</feature>
<dbReference type="AlphaFoldDB" id="A0A2P6N7K1"/>
<feature type="domain" description="Acyl-CoA oxidase C-terminal" evidence="13">
    <location>
        <begin position="528"/>
        <end position="712"/>
    </location>
</feature>
<dbReference type="InterPro" id="IPR002655">
    <property type="entry name" value="Acyl-CoA_oxidase_C"/>
</dbReference>
<dbReference type="Gene3D" id="2.40.110.10">
    <property type="entry name" value="Butyryl-CoA Dehydrogenase, subunit A, domain 2"/>
    <property type="match status" value="1"/>
</dbReference>
<dbReference type="Pfam" id="PF01756">
    <property type="entry name" value="ACOX"/>
    <property type="match status" value="1"/>
</dbReference>
<dbReference type="InterPro" id="IPR012258">
    <property type="entry name" value="Acyl-CoA_oxidase"/>
</dbReference>
<dbReference type="GO" id="GO:0033540">
    <property type="term" value="P:fatty acid beta-oxidation using acyl-CoA oxidase"/>
    <property type="evidence" value="ECO:0007669"/>
    <property type="project" value="TreeGrafter"/>
</dbReference>
<evidence type="ECO:0000259" key="13">
    <source>
        <dbReference type="Pfam" id="PF01756"/>
    </source>
</evidence>
<evidence type="ECO:0000259" key="14">
    <source>
        <dbReference type="Pfam" id="PF22924"/>
    </source>
</evidence>
<reference evidence="15 16" key="1">
    <citation type="journal article" date="2018" name="Genome Biol. Evol.">
        <title>Multiple Roots of Fruiting Body Formation in Amoebozoa.</title>
        <authorList>
            <person name="Hillmann F."/>
            <person name="Forbes G."/>
            <person name="Novohradska S."/>
            <person name="Ferling I."/>
            <person name="Riege K."/>
            <person name="Groth M."/>
            <person name="Westermann M."/>
            <person name="Marz M."/>
            <person name="Spaller T."/>
            <person name="Winckler T."/>
            <person name="Schaap P."/>
            <person name="Glockner G."/>
        </authorList>
    </citation>
    <scope>NUCLEOTIDE SEQUENCE [LARGE SCALE GENOMIC DNA]</scope>
    <source>
        <strain evidence="15 16">Jena</strain>
    </source>
</reference>
<evidence type="ECO:0000256" key="6">
    <source>
        <dbReference type="ARBA" id="ARBA00022832"/>
    </source>
</evidence>
<dbReference type="STRING" id="1890364.A0A2P6N7K1"/>
<evidence type="ECO:0000256" key="3">
    <source>
        <dbReference type="ARBA" id="ARBA00006288"/>
    </source>
</evidence>
<comment type="subcellular location">
    <subcellularLocation>
        <location evidence="2">Peroxisome</location>
    </subcellularLocation>
</comment>
<evidence type="ECO:0000256" key="12">
    <source>
        <dbReference type="PIRSR" id="PIRSR000168-2"/>
    </source>
</evidence>
<protein>
    <recommendedName>
        <fullName evidence="10">Acyl-coenzyme A oxidase</fullName>
    </recommendedName>
</protein>
<keyword evidence="8" id="KW-0443">Lipid metabolism</keyword>
<dbReference type="Proteomes" id="UP000241769">
    <property type="component" value="Unassembled WGS sequence"/>
</dbReference>
<dbReference type="PANTHER" id="PTHR10909:SF250">
    <property type="entry name" value="PEROXISOMAL ACYL-COENZYME A OXIDASE 1"/>
    <property type="match status" value="1"/>
</dbReference>
<dbReference type="GO" id="GO:0071949">
    <property type="term" value="F:FAD binding"/>
    <property type="evidence" value="ECO:0007669"/>
    <property type="project" value="InterPro"/>
</dbReference>
<dbReference type="GO" id="GO:0005504">
    <property type="term" value="F:fatty acid binding"/>
    <property type="evidence" value="ECO:0007669"/>
    <property type="project" value="TreeGrafter"/>
</dbReference>
<comment type="similarity">
    <text evidence="3 10">Belongs to the acyl-CoA oxidase family.</text>
</comment>
<evidence type="ECO:0000256" key="9">
    <source>
        <dbReference type="ARBA" id="ARBA00023140"/>
    </source>
</evidence>
<evidence type="ECO:0000313" key="16">
    <source>
        <dbReference type="Proteomes" id="UP000241769"/>
    </source>
</evidence>
<keyword evidence="5 10" id="KW-0274">FAD</keyword>
<dbReference type="GO" id="GO:0003997">
    <property type="term" value="F:acyl-CoA oxidase activity"/>
    <property type="evidence" value="ECO:0007669"/>
    <property type="project" value="InterPro"/>
</dbReference>
<feature type="active site" description="Proton acceptor" evidence="11">
    <location>
        <position position="477"/>
    </location>
</feature>
<evidence type="ECO:0000313" key="15">
    <source>
        <dbReference type="EMBL" id="PRP79929.1"/>
    </source>
</evidence>
<dbReference type="SUPFAM" id="SSF47203">
    <property type="entry name" value="Acyl-CoA dehydrogenase C-terminal domain-like"/>
    <property type="match status" value="2"/>
</dbReference>
<keyword evidence="9" id="KW-0576">Peroxisome</keyword>
<evidence type="ECO:0000256" key="11">
    <source>
        <dbReference type="PIRSR" id="PIRSR000168-1"/>
    </source>
</evidence>
<comment type="caution">
    <text evidence="15">The sequence shown here is derived from an EMBL/GenBank/DDBJ whole genome shotgun (WGS) entry which is preliminary data.</text>
</comment>
<gene>
    <name evidence="15" type="ORF">PROFUN_05905</name>
</gene>
<keyword evidence="4 10" id="KW-0285">Flavoprotein</keyword>
<feature type="binding site" evidence="12">
    <location>
        <position position="196"/>
    </location>
    <ligand>
        <name>FAD</name>
        <dbReference type="ChEBI" id="CHEBI:57692"/>
    </ligand>
</feature>
<dbReference type="OrthoDB" id="538336at2759"/>
<evidence type="ECO:0000256" key="4">
    <source>
        <dbReference type="ARBA" id="ARBA00022630"/>
    </source>
</evidence>
<dbReference type="InterPro" id="IPR055060">
    <property type="entry name" value="ACOX_C_alpha1"/>
</dbReference>
<dbReference type="PIRSF" id="PIRSF000168">
    <property type="entry name" value="Acyl-CoA_oxidase"/>
    <property type="match status" value="1"/>
</dbReference>
<dbReference type="GO" id="GO:0055088">
    <property type="term" value="P:lipid homeostasis"/>
    <property type="evidence" value="ECO:0007669"/>
    <property type="project" value="TreeGrafter"/>
</dbReference>
<dbReference type="EMBL" id="MDYQ01000165">
    <property type="protein sequence ID" value="PRP79929.1"/>
    <property type="molecule type" value="Genomic_DNA"/>
</dbReference>
<keyword evidence="16" id="KW-1185">Reference proteome</keyword>
<dbReference type="FunFam" id="1.20.140.10:FF:000013">
    <property type="entry name" value="Acyl-coenzyme A oxidase"/>
    <property type="match status" value="1"/>
</dbReference>
<dbReference type="InterPro" id="IPR046373">
    <property type="entry name" value="Acyl-CoA_Oxase/DH_mid-dom_sf"/>
</dbReference>
<keyword evidence="6" id="KW-0276">Fatty acid metabolism</keyword>
<feature type="domain" description="Acyl-CoA oxidase C-alpha1" evidence="14">
    <location>
        <begin position="332"/>
        <end position="492"/>
    </location>
</feature>
<proteinExistence type="inferred from homology"/>
<dbReference type="InParanoid" id="A0A2P6N7K1"/>
<evidence type="ECO:0000256" key="10">
    <source>
        <dbReference type="PIRNR" id="PIRNR000168"/>
    </source>
</evidence>
<name>A0A2P6N7K1_9EUKA</name>
<evidence type="ECO:0000256" key="1">
    <source>
        <dbReference type="ARBA" id="ARBA00001974"/>
    </source>
</evidence>
<dbReference type="FunFam" id="2.40.110.10:FF:000003">
    <property type="entry name" value="Acyl-coenzyme A oxidase"/>
    <property type="match status" value="1"/>
</dbReference>
<dbReference type="PANTHER" id="PTHR10909">
    <property type="entry name" value="ELECTRON TRANSPORT OXIDOREDUCTASE"/>
    <property type="match status" value="1"/>
</dbReference>
<dbReference type="Pfam" id="PF22924">
    <property type="entry name" value="ACOX_C_alpha1"/>
    <property type="match status" value="1"/>
</dbReference>
<evidence type="ECO:0000256" key="7">
    <source>
        <dbReference type="ARBA" id="ARBA00023002"/>
    </source>
</evidence>
<dbReference type="GO" id="GO:0005777">
    <property type="term" value="C:peroxisome"/>
    <property type="evidence" value="ECO:0007669"/>
    <property type="project" value="UniProtKB-SubCell"/>
</dbReference>
<dbReference type="InterPro" id="IPR036250">
    <property type="entry name" value="AcylCo_DH-like_C"/>
</dbReference>
<comment type="cofactor">
    <cofactor evidence="1">
        <name>FAD</name>
        <dbReference type="ChEBI" id="CHEBI:57692"/>
    </cofactor>
</comment>
<keyword evidence="7" id="KW-0560">Oxidoreductase</keyword>
<organism evidence="15 16">
    <name type="scientific">Planoprotostelium fungivorum</name>
    <dbReference type="NCBI Taxonomy" id="1890364"/>
    <lineage>
        <taxon>Eukaryota</taxon>
        <taxon>Amoebozoa</taxon>
        <taxon>Evosea</taxon>
        <taxon>Variosea</taxon>
        <taxon>Cavosteliida</taxon>
        <taxon>Cavosteliaceae</taxon>
        <taxon>Planoprotostelium</taxon>
    </lineage>
</organism>
<dbReference type="SUPFAM" id="SSF56645">
    <property type="entry name" value="Acyl-CoA dehydrogenase NM domain-like"/>
    <property type="match status" value="1"/>
</dbReference>
<accession>A0A2P6N7K1</accession>
<evidence type="ECO:0000256" key="8">
    <source>
        <dbReference type="ARBA" id="ARBA00023098"/>
    </source>
</evidence>
<evidence type="ECO:0000256" key="2">
    <source>
        <dbReference type="ARBA" id="ARBA00004275"/>
    </source>
</evidence>
<dbReference type="InterPro" id="IPR009100">
    <property type="entry name" value="AcylCoA_DH/oxidase_NM_dom_sf"/>
</dbReference>
<sequence>MTAPNSLASMIFRPSNCVDILNHVIFRQSGVIQEAVEFSDRQWSTNLPSSMEPTPLLQTSHHVPEDNPQMQLMKRARAMISFDVQKLTAVIFGSEEAARDHEDVRLDHELQMEETDPSILPRIYRGSGRKKQYHDGLMWGKLYLEQDSLNSRFVSYTPKYNIFSASPFGHQLELFGATVKLLGDEEQCNHCTFAQTELGHGTLVRGLQTTATFDPFTDEFILHTPCVTATKYWPGGMGYSASHALVMARLIVGEMDHGVHAFLVQIRSLVDWKPVTGVDSGDIGTKMGWGSVDNGYLSFDRVRIPRRHMLMKNTKLSANGIYTPSPHDKLLYGGLTKGRVGVALTAAFQLAQPVTIATRYSTVRQQGYMGGVEEVPIIQYKTQHARLLKHSATSYAILFSIKDLSETYQTHTSRLEKRDLSLLPFTHFATSGLKAICTEMAASAAEDCRRSLGGIGYSFLSGIPHIVGDITSLVTVEGENYVMYQQAARYLMKAVKAVREEREVHPSLAYLKSFLGNACPSNTNFEDTNAQLQLYQHRAARLLFECHDALSSLSGTPEQLWNEYLLELVAATRAHFHLFLLESFLRHVSHIQDASVKRVMKHLSDLYALTEVVYSSEGSLGFVEDGYLSQRQMIRIREIIRQKHRLLLPEAVGLTDAWNFSDASLQSAVGQRDGNVYKTLMGWTRQLPMNVEVRREGGVENIGYQKYIQPLMAVGRVKSQL</sequence>
<dbReference type="Gene3D" id="1.20.140.10">
    <property type="entry name" value="Butyryl-CoA Dehydrogenase, subunit A, domain 3"/>
    <property type="match status" value="2"/>
</dbReference>